<evidence type="ECO:0000313" key="3">
    <source>
        <dbReference type="Proteomes" id="UP000000810"/>
    </source>
</evidence>
<evidence type="ECO:0008006" key="4">
    <source>
        <dbReference type="Google" id="ProtNLM"/>
    </source>
</evidence>
<dbReference type="Proteomes" id="UP000000810">
    <property type="component" value="Chromosome"/>
</dbReference>
<dbReference type="PANTHER" id="PTHR38075:SF1">
    <property type="entry name" value="DUF4139 DOMAIN-CONTAINING PROTEIN"/>
    <property type="match status" value="1"/>
</dbReference>
<keyword evidence="1" id="KW-0472">Membrane</keyword>
<evidence type="ECO:0000313" key="2">
    <source>
        <dbReference type="EMBL" id="CAB49226.1"/>
    </source>
</evidence>
<dbReference type="PhylomeDB" id="Q9V1X2"/>
<dbReference type="KEGG" id="pab:PAB0206"/>
<evidence type="ECO:0000256" key="1">
    <source>
        <dbReference type="SAM" id="Phobius"/>
    </source>
</evidence>
<dbReference type="STRING" id="272844.PAB0206"/>
<dbReference type="EMBL" id="AJ248284">
    <property type="protein sequence ID" value="CAB49226.1"/>
    <property type="molecule type" value="Genomic_DNA"/>
</dbReference>
<reference evidence="2 3" key="1">
    <citation type="journal article" date="2003" name="Mol. Microbiol.">
        <title>An integrated analysis of the genome of the hyperthermophilic archaeon Pyrococcus abyssi.</title>
        <authorList>
            <person name="Cohen G."/>
            <person name="Barbe V."/>
            <person name="Flament D."/>
            <person name="Galperin M."/>
            <person name="Heilig R."/>
            <person name="Ripp R."/>
            <person name="Lecompte O."/>
            <person name="Prieur D."/>
            <person name="Poch O."/>
            <person name="Quellerou J."/>
            <person name="Thierry J.C."/>
            <person name="Van der Oost J."/>
            <person name="Weissenbach J."/>
            <person name="Zivanovic Y."/>
            <person name="Forterre P."/>
        </authorList>
    </citation>
    <scope>NUCLEOTIDE SEQUENCE [LARGE SCALE GENOMIC DNA]</scope>
    <source>
        <strain evidence="3">GE5 / Orsay</strain>
    </source>
</reference>
<organism evidence="2 3">
    <name type="scientific">Pyrococcus abyssi (strain GE5 / Orsay)</name>
    <dbReference type="NCBI Taxonomy" id="272844"/>
    <lineage>
        <taxon>Archaea</taxon>
        <taxon>Methanobacteriati</taxon>
        <taxon>Methanobacteriota</taxon>
        <taxon>Thermococci</taxon>
        <taxon>Thermococcales</taxon>
        <taxon>Thermococcaceae</taxon>
        <taxon>Pyrococcus</taxon>
    </lineage>
</organism>
<feature type="transmembrane region" description="Helical" evidence="1">
    <location>
        <begin position="21"/>
        <end position="47"/>
    </location>
</feature>
<proteinExistence type="predicted"/>
<dbReference type="PATRIC" id="fig|272844.11.peg.324"/>
<dbReference type="PIR" id="C75143">
    <property type="entry name" value="C75143"/>
</dbReference>
<dbReference type="eggNOG" id="arCOG03524">
    <property type="taxonomic scope" value="Archaea"/>
</dbReference>
<sequence>MISFSKSHSLENKRYKLEKRIILVLIMKRKLIGIPLVLIFLGVLAFYTSAESEDNEVFFYNSFAMVERTITLELDKGYNEVPIEEITGDNSFGIPLIVSGDVSLVGIRGEYRSYIFGIPVGSEVIVTLKSKVQISGILRGLQDNYLVVERGSQKVLINPGEISYISVSKSSRESNSVILYADEAGRHNITLIYRVENVKWSSTYRLILKDEEGVLEGLAIIENPSKARLKGKGYLVSGDIGGTYPVYLAMTKQEAQGERYIKEEHITLFPIGNVEVNGESKVAIKFLTESLEWERSYLYESWPYQEEGPIYEVIRFKTDKPLPPGNVEVYREEDGKLILIRLSSIQQKASGDYVEIKLGREYELKGTTKVIQRVKEGDKTKYKVEITIENLGNEPREVMIKHHKIGRITYSSLNPIEETADYVILEVKVNPGGKEVVNLEYET</sequence>
<dbReference type="AlphaFoldDB" id="Q9V1X2"/>
<accession>Q9V1X2</accession>
<dbReference type="HOGENOM" id="CLU_616272_0_0_2"/>
<name>Q9V1X2_PYRAB</name>
<gene>
    <name evidence="2" type="ORF">PAB0206</name>
</gene>
<keyword evidence="1" id="KW-1133">Transmembrane helix</keyword>
<protein>
    <recommendedName>
        <fullName evidence="4">DUF4139 domain-containing protein</fullName>
    </recommendedName>
</protein>
<keyword evidence="1" id="KW-0812">Transmembrane</keyword>
<keyword evidence="3" id="KW-1185">Reference proteome</keyword>
<dbReference type="PANTHER" id="PTHR38075">
    <property type="entry name" value="DUF4139 DOMAIN-CONTAINING PROTEIN"/>
    <property type="match status" value="1"/>
</dbReference>